<dbReference type="EMBL" id="LGLN01000065">
    <property type="protein sequence ID" value="KPC28208.1"/>
    <property type="molecule type" value="Genomic_DNA"/>
</dbReference>
<comment type="caution">
    <text evidence="1">The sequence shown here is derived from an EMBL/GenBank/DDBJ whole genome shotgun (WGS) entry which is preliminary data.</text>
</comment>
<sequence>MCMFMVSTFNETLADTGVTGPTGGLALVKTRSWVDIHVI</sequence>
<dbReference type="Proteomes" id="UP000037891">
    <property type="component" value="Unassembled WGS sequence"/>
</dbReference>
<dbReference type="AlphaFoldDB" id="A0A0N1JNP1"/>
<proteinExistence type="predicted"/>
<accession>A0A0N1JNP1</accession>
<reference evidence="1 2" key="2">
    <citation type="submission" date="2015-10" db="EMBL/GenBank/DDBJ databases">
        <title>Comparative genomics and high-throughput reverse genetic screens identify a new phytobacterial MAMP and an Arabidopsis receptor required for immune elicitation.</title>
        <authorList>
            <person name="Mott G.A."/>
            <person name="Thakur S."/>
            <person name="Wang P.W."/>
            <person name="Desveaux D."/>
            <person name="Guttman D.S."/>
        </authorList>
    </citation>
    <scope>NUCLEOTIDE SEQUENCE [LARGE SCALE GENOMIC DNA]</scope>
    <source>
        <strain evidence="1 2">0788_9</strain>
    </source>
</reference>
<evidence type="ECO:0000313" key="2">
    <source>
        <dbReference type="Proteomes" id="UP000037891"/>
    </source>
</evidence>
<protein>
    <submittedName>
        <fullName evidence="1">Uncharacterized protein</fullName>
    </submittedName>
</protein>
<gene>
    <name evidence="1" type="ORF">ABJ99_3365</name>
</gene>
<organism evidence="1 2">
    <name type="scientific">Pseudomonas syringae pv. cilantro</name>
    <dbReference type="NCBI Taxonomy" id="81035"/>
    <lineage>
        <taxon>Bacteria</taxon>
        <taxon>Pseudomonadati</taxon>
        <taxon>Pseudomonadota</taxon>
        <taxon>Gammaproteobacteria</taxon>
        <taxon>Pseudomonadales</taxon>
        <taxon>Pseudomonadaceae</taxon>
        <taxon>Pseudomonas</taxon>
        <taxon>Pseudomonas syringae</taxon>
    </lineage>
</organism>
<reference evidence="1 2" key="1">
    <citation type="submission" date="2015-07" db="EMBL/GenBank/DDBJ databases">
        <authorList>
            <person name="Noorani M."/>
        </authorList>
    </citation>
    <scope>NUCLEOTIDE SEQUENCE [LARGE SCALE GENOMIC DNA]</scope>
    <source>
        <strain evidence="1 2">0788_9</strain>
    </source>
</reference>
<evidence type="ECO:0000313" key="1">
    <source>
        <dbReference type="EMBL" id="KPC28208.1"/>
    </source>
</evidence>
<name>A0A0N1JNP1_PSESX</name>